<keyword evidence="2" id="KW-0677">Repeat</keyword>
<proteinExistence type="predicted"/>
<dbReference type="SUPFAM" id="SSF69318">
    <property type="entry name" value="Integrin alpha N-terminal domain"/>
    <property type="match status" value="3"/>
</dbReference>
<dbReference type="InterPro" id="IPR011519">
    <property type="entry name" value="UnbV_ASPIC"/>
</dbReference>
<dbReference type="EMBL" id="JSVC01000027">
    <property type="protein sequence ID" value="KIC92885.1"/>
    <property type="molecule type" value="Genomic_DNA"/>
</dbReference>
<feature type="domain" description="ASPIC/UnbV" evidence="4">
    <location>
        <begin position="528"/>
        <end position="592"/>
    </location>
</feature>
<keyword evidence="5" id="KW-0401">Integrin</keyword>
<dbReference type="PANTHER" id="PTHR16026">
    <property type="entry name" value="CARTILAGE ACIDIC PROTEIN 1"/>
    <property type="match status" value="1"/>
</dbReference>
<dbReference type="InterPro" id="IPR028994">
    <property type="entry name" value="Integrin_alpha_N"/>
</dbReference>
<dbReference type="GO" id="GO:0007229">
    <property type="term" value="P:integrin-mediated signaling pathway"/>
    <property type="evidence" value="ECO:0007669"/>
    <property type="project" value="UniProtKB-KW"/>
</dbReference>
<protein>
    <submittedName>
        <fullName evidence="5">Alpha integrin</fullName>
    </submittedName>
</protein>
<gene>
    <name evidence="5" type="ORF">OI18_20960</name>
</gene>
<evidence type="ECO:0000259" key="4">
    <source>
        <dbReference type="Pfam" id="PF07593"/>
    </source>
</evidence>
<dbReference type="AlphaFoldDB" id="A0A0C1IFF9"/>
<organism evidence="5 6">
    <name type="scientific">Flavihumibacter solisilvae</name>
    <dbReference type="NCBI Taxonomy" id="1349421"/>
    <lineage>
        <taxon>Bacteria</taxon>
        <taxon>Pseudomonadati</taxon>
        <taxon>Bacteroidota</taxon>
        <taxon>Chitinophagia</taxon>
        <taxon>Chitinophagales</taxon>
        <taxon>Chitinophagaceae</taxon>
        <taxon>Flavihumibacter</taxon>
    </lineage>
</organism>
<keyword evidence="1" id="KW-0732">Signal</keyword>
<dbReference type="PANTHER" id="PTHR16026:SF0">
    <property type="entry name" value="CARTILAGE ACIDIC PROTEIN 1"/>
    <property type="match status" value="1"/>
</dbReference>
<dbReference type="Pfam" id="PF13517">
    <property type="entry name" value="FG-GAP_3"/>
    <property type="match status" value="4"/>
</dbReference>
<sequence length="1106" mass="124174">MISRIERVLATCCVMLLAGCREEAKDMQFELLDSNRTGLHFSNELTPTARLNMFKYMYFYNGAGAAAGDFNNDGKVDLFFASNQAQNTLYLNDGDLHFRDITKEARIPADSGWSTGVSVVDINSDGLLDLYVCRVDQFEGLKGANQLLVCDGIKDGIPTYTERSAEYGLSFSGFSTQAAFLDYDLDGDLDMFLMNHSVHHNGTFGKRERFMGTYHPLSGDRFFRNDNGQYTDITKETGINSSVIGYGLGIVISDINMDGYPDIFIGNDFHENDYLYINQRNGTFRDEMQERTMHSSQFSMGVDAGDINNDGLPELVSMDMLPDDPYILRRSLGEDEYNLFKMKIGYGYGYQYARNNFQLNRGNAMFSEVGLYAGIYASDWSWAPLWLDFDNDGWKDLFISNGIPRRLNDMDYVNYITNDELQQKIREARVTKEDMTAIDKFPRIKLPNRFFRNDRNAQFKDLAASVGNDQNTFSNGAVYADLDNDGDLDLVVNNISDPVMLYRNTANDKDSATYLDIRLKGPENNINASGATVFLYSGTEVRTYEKTAVHGFQSSMEIPLHIGLRNTSVDSLILLWPDQSVQKINYSPTQKQITVQYSPGLPKVDKSKLLPVQHEVADFENVTAQTGLQYLHKENNFVEFNREPLVPRMLSTEGPALAIADINGDKLDDVFAGSARGFRSQVFLQQRGGKFVSQPQPELAADSNYEDVDACWADVNGDGFPDLLVASGGNEYYGHDSMMLPRLYLNDGKGKLTRKKDAFSNVYLTGSCILPNDFTGDGYVDLFVGARAVPYEYGKIPESYFLVNDGKGKFTTEKSVDGKIGLVRDGEWTDIDNDGDKDLVLALEWDGICAMVNKQGRFTKTMLTDKKGWWNFVLPVDVNGDGKIDLVAGNMGMNCRLKASEERPVRLYYNDFDGNGKKEQLVTYYIHGEELPFANKMELEKQIPLLKKKFLYAGDFAKANPEQIFGKEKLAASEVRTADYFLSSVLINKGENRFEVQALPWQAQLTPYMHATATDINEDGFPDLILAGNFYENNVQMGRNDADMGTVLVNNGKGSFRYEPTGSLCIKGQVRKVFPIGIDGMKNTLCMIRNSDSLAVVRFNSTGSIR</sequence>
<dbReference type="OrthoDB" id="600363at2"/>
<keyword evidence="3" id="KW-0325">Glycoprotein</keyword>
<evidence type="ECO:0000256" key="2">
    <source>
        <dbReference type="ARBA" id="ARBA00022737"/>
    </source>
</evidence>
<evidence type="ECO:0000313" key="5">
    <source>
        <dbReference type="EMBL" id="KIC92885.1"/>
    </source>
</evidence>
<evidence type="ECO:0000313" key="6">
    <source>
        <dbReference type="Proteomes" id="UP000031408"/>
    </source>
</evidence>
<dbReference type="InterPro" id="IPR013519">
    <property type="entry name" value="Int_alpha_beta-p"/>
</dbReference>
<dbReference type="InterPro" id="IPR027039">
    <property type="entry name" value="Crtac1"/>
</dbReference>
<dbReference type="RefSeq" id="WP_039143628.1">
    <property type="nucleotide sequence ID" value="NZ_JSVC01000027.1"/>
</dbReference>
<keyword evidence="6" id="KW-1185">Reference proteome</keyword>
<dbReference type="Pfam" id="PF07593">
    <property type="entry name" value="UnbV_ASPIC"/>
    <property type="match status" value="1"/>
</dbReference>
<dbReference type="Gene3D" id="2.130.10.130">
    <property type="entry name" value="Integrin alpha, N-terminal"/>
    <property type="match status" value="3"/>
</dbReference>
<name>A0A0C1IFF9_9BACT</name>
<dbReference type="InterPro" id="IPR013517">
    <property type="entry name" value="FG-GAP"/>
</dbReference>
<dbReference type="PROSITE" id="PS51257">
    <property type="entry name" value="PROKAR_LIPOPROTEIN"/>
    <property type="match status" value="1"/>
</dbReference>
<evidence type="ECO:0000256" key="3">
    <source>
        <dbReference type="ARBA" id="ARBA00023180"/>
    </source>
</evidence>
<evidence type="ECO:0000256" key="1">
    <source>
        <dbReference type="ARBA" id="ARBA00022729"/>
    </source>
</evidence>
<comment type="caution">
    <text evidence="5">The sequence shown here is derived from an EMBL/GenBank/DDBJ whole genome shotgun (WGS) entry which is preliminary data.</text>
</comment>
<dbReference type="Proteomes" id="UP000031408">
    <property type="component" value="Unassembled WGS sequence"/>
</dbReference>
<dbReference type="SMART" id="SM00191">
    <property type="entry name" value="Int_alpha"/>
    <property type="match status" value="4"/>
</dbReference>
<reference evidence="5 6" key="1">
    <citation type="submission" date="2014-11" db="EMBL/GenBank/DDBJ databases">
        <title>Genome sequence of Flavihumibacter solisilvae 3-3.</title>
        <authorList>
            <person name="Zhou G."/>
            <person name="Li M."/>
            <person name="Wang G."/>
        </authorList>
    </citation>
    <scope>NUCLEOTIDE SEQUENCE [LARGE SCALE GENOMIC DNA]</scope>
    <source>
        <strain evidence="5 6">3-3</strain>
    </source>
</reference>
<dbReference type="STRING" id="1349421.OI18_20960"/>
<accession>A0A0C1IFF9</accession>